<keyword evidence="4" id="KW-0645">Protease</keyword>
<evidence type="ECO:0000256" key="1">
    <source>
        <dbReference type="SAM" id="MobiDB-lite"/>
    </source>
</evidence>
<feature type="transmembrane region" description="Helical" evidence="2">
    <location>
        <begin position="396"/>
        <end position="416"/>
    </location>
</feature>
<evidence type="ECO:0000259" key="3">
    <source>
        <dbReference type="Pfam" id="PF01433"/>
    </source>
</evidence>
<comment type="caution">
    <text evidence="4">The sequence shown here is derived from an EMBL/GenBank/DDBJ whole genome shotgun (WGS) entry which is preliminary data.</text>
</comment>
<feature type="transmembrane region" description="Helical" evidence="2">
    <location>
        <begin position="151"/>
        <end position="173"/>
    </location>
</feature>
<keyword evidence="4" id="KW-0378">Hydrolase</keyword>
<feature type="region of interest" description="Disordered" evidence="1">
    <location>
        <begin position="586"/>
        <end position="605"/>
    </location>
</feature>
<evidence type="ECO:0000313" key="5">
    <source>
        <dbReference type="Proteomes" id="UP001597641"/>
    </source>
</evidence>
<feature type="domain" description="Peptidase M1 membrane alanine aminopeptidase" evidence="3">
    <location>
        <begin position="695"/>
        <end position="885"/>
    </location>
</feature>
<feature type="transmembrane region" description="Helical" evidence="2">
    <location>
        <begin position="230"/>
        <end position="250"/>
    </location>
</feature>
<dbReference type="SUPFAM" id="SSF55486">
    <property type="entry name" value="Metalloproteases ('zincins'), catalytic domain"/>
    <property type="match status" value="1"/>
</dbReference>
<accession>A0ABW6C033</accession>
<dbReference type="PANTHER" id="PTHR11533">
    <property type="entry name" value="PROTEASE M1 ZINC METALLOPROTEASE"/>
    <property type="match status" value="1"/>
</dbReference>
<feature type="transmembrane region" description="Helical" evidence="2">
    <location>
        <begin position="193"/>
        <end position="210"/>
    </location>
</feature>
<evidence type="ECO:0000313" key="4">
    <source>
        <dbReference type="EMBL" id="MFD3003434.1"/>
    </source>
</evidence>
<dbReference type="InterPro" id="IPR014782">
    <property type="entry name" value="Peptidase_M1_dom"/>
</dbReference>
<dbReference type="Pfam" id="PF01433">
    <property type="entry name" value="Peptidase_M1"/>
    <property type="match status" value="1"/>
</dbReference>
<organism evidence="4 5">
    <name type="scientific">Pontibacter toksunensis</name>
    <dbReference type="NCBI Taxonomy" id="1332631"/>
    <lineage>
        <taxon>Bacteria</taxon>
        <taxon>Pseudomonadati</taxon>
        <taxon>Bacteroidota</taxon>
        <taxon>Cytophagia</taxon>
        <taxon>Cytophagales</taxon>
        <taxon>Hymenobacteraceae</taxon>
        <taxon>Pontibacter</taxon>
    </lineage>
</organism>
<keyword evidence="4" id="KW-0031">Aminopeptidase</keyword>
<feature type="transmembrane region" description="Helical" evidence="2">
    <location>
        <begin position="70"/>
        <end position="89"/>
    </location>
</feature>
<keyword evidence="2" id="KW-0812">Transmembrane</keyword>
<keyword evidence="2" id="KW-0472">Membrane</keyword>
<reference evidence="5" key="1">
    <citation type="journal article" date="2019" name="Int. J. Syst. Evol. Microbiol.">
        <title>The Global Catalogue of Microorganisms (GCM) 10K type strain sequencing project: providing services to taxonomists for standard genome sequencing and annotation.</title>
        <authorList>
            <consortium name="The Broad Institute Genomics Platform"/>
            <consortium name="The Broad Institute Genome Sequencing Center for Infectious Disease"/>
            <person name="Wu L."/>
            <person name="Ma J."/>
        </authorList>
    </citation>
    <scope>NUCLEOTIDE SEQUENCE [LARGE SCALE GENOMIC DNA]</scope>
    <source>
        <strain evidence="5">KCTC 23984</strain>
    </source>
</reference>
<dbReference type="Gene3D" id="1.10.390.10">
    <property type="entry name" value="Neutral Protease Domain 2"/>
    <property type="match status" value="1"/>
</dbReference>
<name>A0ABW6C033_9BACT</name>
<dbReference type="RefSeq" id="WP_377490818.1">
    <property type="nucleotide sequence ID" value="NZ_JBHUOX010000029.1"/>
</dbReference>
<dbReference type="InterPro" id="IPR050344">
    <property type="entry name" value="Peptidase_M1_aminopeptidases"/>
</dbReference>
<feature type="transmembrane region" description="Helical" evidence="2">
    <location>
        <begin position="301"/>
        <end position="321"/>
    </location>
</feature>
<protein>
    <submittedName>
        <fullName evidence="4">ABC transporter permease/M1 family aminopeptidase</fullName>
    </submittedName>
</protein>
<sequence>MASYVGGLVLFLGSLFAAEALVEQTALREVAALIDPFGFLAVRELITYWTPFERNTQLVELSGVLLWNRLIWVTFGVCMLAFLYVRFRFGHEAERGTKKQKATLSGQEVVLERTTPLIVPFTVKAYTFDVRVRQVLTIVRRSFGEIFASRFLLFIAVACLLFLFVAGWDAWVVFDTPTWPVTYVVAREVLGQLPPLIYILVVLFSGELVWREREVGMSEITDAMPVPNWVLLFGKFGALILALAALQAVLMAGGILLQALKGYYNFELGLYVQILFGIQLADYALWAALALLVHVLVDQKYIGHLVFVLYYVFFSFGRRLLGIEHNMLLYPAAPGWTYSDMSGFGPFLSPYMWFKLYWGAWALLFAVLANLLWRRGWESGMQRRLREAGTRFTRPAAQWAAVAGLLLLGFGGFVFYNTNVLNDYRPFDERIARLAAYERRYKEYEDAPQPRIAGSSYHVEIYPEKPAIALRGTYLLHNLTAVPIDSVHLMVDPAIELREVSFDRQGRRVLEDKVHGYHILALEKALAPGDSLRLSFNSYFNSRGFTNSGAAAALVRNGTFIDYDRLPVMGYQPERELKNKALREEQGLAPRKPTPSVYDEEARRTPPRYAEWNHSESVIGTDLNQIAVAPGSLRRTWTESGRRYFHYKTDVPVKNVYSFFSADYQVLEDKWKDVQVQIFYHQAHQFNLKRMVRSVKASLDYYTEHFGPYRYPQIRIVEFPRHEGGYARAFPGTVAYSEALGFMARVEDGIDYPFVVTAHEVAHQWWGGQFAAADVQGRRVLHETLAHYSALMVMEKTYGPGKVRQLLGQFQHRYLVGRQNRGHLEVPLLLSDDQDYIHYDKGAVVMYALRDYIGEEQVNTALRRFLEKHRYSQAPYPTTLDLLQELRTITPDSLQYLLKDLFEEITVWDMRTRQVLAEPADGGYRVTLEMEGAKMKADSIGRARQVTMDDLVEIGLFAAAGEGEERGKPLYLRKHHLRSGRQTITVTVPQMPASAGIDPYHKLIEWTREDNVIEITPGKGE</sequence>
<keyword evidence="5" id="KW-1185">Reference proteome</keyword>
<keyword evidence="2" id="KW-1133">Transmembrane helix</keyword>
<dbReference type="Proteomes" id="UP001597641">
    <property type="component" value="Unassembled WGS sequence"/>
</dbReference>
<evidence type="ECO:0000256" key="2">
    <source>
        <dbReference type="SAM" id="Phobius"/>
    </source>
</evidence>
<dbReference type="GO" id="GO:0004177">
    <property type="term" value="F:aminopeptidase activity"/>
    <property type="evidence" value="ECO:0007669"/>
    <property type="project" value="UniProtKB-KW"/>
</dbReference>
<feature type="transmembrane region" description="Helical" evidence="2">
    <location>
        <begin position="356"/>
        <end position="375"/>
    </location>
</feature>
<dbReference type="InterPro" id="IPR027268">
    <property type="entry name" value="Peptidase_M4/M1_CTD_sf"/>
</dbReference>
<gene>
    <name evidence="4" type="ORF">ACFS7Z_23955</name>
</gene>
<dbReference type="EMBL" id="JBHUOX010000029">
    <property type="protein sequence ID" value="MFD3003434.1"/>
    <property type="molecule type" value="Genomic_DNA"/>
</dbReference>
<proteinExistence type="predicted"/>
<feature type="transmembrane region" description="Helical" evidence="2">
    <location>
        <begin position="270"/>
        <end position="294"/>
    </location>
</feature>
<dbReference type="PANTHER" id="PTHR11533:SF174">
    <property type="entry name" value="PUROMYCIN-SENSITIVE AMINOPEPTIDASE-RELATED"/>
    <property type="match status" value="1"/>
</dbReference>